<gene>
    <name evidence="5 8" type="primary">rimM</name>
    <name evidence="8" type="ordered locus">Hfelis_03210</name>
</gene>
<keyword evidence="1 5" id="KW-0963">Cytoplasm</keyword>
<dbReference type="GO" id="GO:0006364">
    <property type="term" value="P:rRNA processing"/>
    <property type="evidence" value="ECO:0007669"/>
    <property type="project" value="UniProtKB-UniRule"/>
</dbReference>
<dbReference type="GO" id="GO:0042274">
    <property type="term" value="P:ribosomal small subunit biogenesis"/>
    <property type="evidence" value="ECO:0007669"/>
    <property type="project" value="UniProtKB-UniRule"/>
</dbReference>
<dbReference type="eggNOG" id="COG0806">
    <property type="taxonomic scope" value="Bacteria"/>
</dbReference>
<dbReference type="PANTHER" id="PTHR33692">
    <property type="entry name" value="RIBOSOME MATURATION FACTOR RIMM"/>
    <property type="match status" value="1"/>
</dbReference>
<evidence type="ECO:0000313" key="9">
    <source>
        <dbReference type="Proteomes" id="UP000007934"/>
    </source>
</evidence>
<evidence type="ECO:0000256" key="5">
    <source>
        <dbReference type="HAMAP-Rule" id="MF_00014"/>
    </source>
</evidence>
<dbReference type="EMBL" id="FQ670179">
    <property type="protein sequence ID" value="CBY82405.1"/>
    <property type="molecule type" value="Genomic_DNA"/>
</dbReference>
<dbReference type="STRING" id="936155.HFELIS_03210"/>
<evidence type="ECO:0000259" key="6">
    <source>
        <dbReference type="Pfam" id="PF01782"/>
    </source>
</evidence>
<dbReference type="InterPro" id="IPR011961">
    <property type="entry name" value="RimM"/>
</dbReference>
<feature type="domain" description="RimM N-terminal" evidence="6">
    <location>
        <begin position="9"/>
        <end position="92"/>
    </location>
</feature>
<proteinExistence type="inferred from homology"/>
<evidence type="ECO:0000256" key="4">
    <source>
        <dbReference type="ARBA" id="ARBA00023186"/>
    </source>
</evidence>
<dbReference type="NCBIfam" id="TIGR02273">
    <property type="entry name" value="16S_RimM"/>
    <property type="match status" value="1"/>
</dbReference>
<dbReference type="InterPro" id="IPR011033">
    <property type="entry name" value="PRC_barrel-like_sf"/>
</dbReference>
<dbReference type="InterPro" id="IPR036976">
    <property type="entry name" value="RimM_N_sf"/>
</dbReference>
<sequence length="177" mass="20176">MFAIEDLVVIGHLGRAVGLLGGLKFALEGDFIETLVHGACVHLYRQGAFGQLPISLHITRFEPKKNLIFFEEVQTLEKARELTNLVVAMTQEESLRRCTLQEGEFLYFQLLGLEIIEEGVSLGQVARVERLANTDYLFVQNPQKLFLIPYIPNYIQHTDLQAKRIYTRNARGLLEES</sequence>
<dbReference type="Pfam" id="PF24986">
    <property type="entry name" value="PRC_RimM"/>
    <property type="match status" value="1"/>
</dbReference>
<dbReference type="Gene3D" id="2.40.30.60">
    <property type="entry name" value="RimM"/>
    <property type="match status" value="1"/>
</dbReference>
<dbReference type="GeneID" id="36134935"/>
<evidence type="ECO:0000313" key="8">
    <source>
        <dbReference type="EMBL" id="CBY82405.1"/>
    </source>
</evidence>
<comment type="function">
    <text evidence="5">An accessory protein needed during the final step in the assembly of 30S ribosomal subunit, possibly for assembly of the head region. Essential for efficient processing of 16S rRNA. May be needed both before and after RbfA during the maturation of 16S rRNA. It has affinity for free ribosomal 30S subunits but not for 70S ribosomes.</text>
</comment>
<protein>
    <recommendedName>
        <fullName evidence="5">Ribosome maturation factor RimM</fullName>
    </recommendedName>
</protein>
<dbReference type="GO" id="GO:0005737">
    <property type="term" value="C:cytoplasm"/>
    <property type="evidence" value="ECO:0007669"/>
    <property type="project" value="UniProtKB-SubCell"/>
</dbReference>
<feature type="domain" description="Ribosome maturation factor RimM PRC barrel" evidence="7">
    <location>
        <begin position="108"/>
        <end position="170"/>
    </location>
</feature>
<dbReference type="Proteomes" id="UP000007934">
    <property type="component" value="Chromosome"/>
</dbReference>
<evidence type="ECO:0000256" key="1">
    <source>
        <dbReference type="ARBA" id="ARBA00022490"/>
    </source>
</evidence>
<keyword evidence="2 5" id="KW-0690">Ribosome biogenesis</keyword>
<evidence type="ECO:0000256" key="3">
    <source>
        <dbReference type="ARBA" id="ARBA00022552"/>
    </source>
</evidence>
<dbReference type="InterPro" id="IPR009000">
    <property type="entry name" value="Transl_B-barrel_sf"/>
</dbReference>
<dbReference type="PANTHER" id="PTHR33692:SF1">
    <property type="entry name" value="RIBOSOME MATURATION FACTOR RIMM"/>
    <property type="match status" value="1"/>
</dbReference>
<dbReference type="HOGENOM" id="CLU_077636_2_0_7"/>
<comment type="subcellular location">
    <subcellularLocation>
        <location evidence="5">Cytoplasm</location>
    </subcellularLocation>
</comment>
<dbReference type="SUPFAM" id="SSF50447">
    <property type="entry name" value="Translation proteins"/>
    <property type="match status" value="1"/>
</dbReference>
<comment type="domain">
    <text evidence="5">The PRC barrel domain binds ribosomal protein uS19.</text>
</comment>
<accession>E7A8W9</accession>
<name>E7A8W9_HELFC</name>
<organism evidence="8 9">
    <name type="scientific">Helicobacter felis (strain ATCC 49179 / CCUG 28539 / NCTC 12436 / CS1)</name>
    <dbReference type="NCBI Taxonomy" id="936155"/>
    <lineage>
        <taxon>Bacteria</taxon>
        <taxon>Pseudomonadati</taxon>
        <taxon>Campylobacterota</taxon>
        <taxon>Epsilonproteobacteria</taxon>
        <taxon>Campylobacterales</taxon>
        <taxon>Helicobacteraceae</taxon>
        <taxon>Helicobacter</taxon>
    </lineage>
</organism>
<evidence type="ECO:0000256" key="2">
    <source>
        <dbReference type="ARBA" id="ARBA00022517"/>
    </source>
</evidence>
<evidence type="ECO:0000259" key="7">
    <source>
        <dbReference type="Pfam" id="PF24986"/>
    </source>
</evidence>
<comment type="subunit">
    <text evidence="5">Binds ribosomal protein uS19.</text>
</comment>
<keyword evidence="4 5" id="KW-0143">Chaperone</keyword>
<dbReference type="Pfam" id="PF01782">
    <property type="entry name" value="RimM"/>
    <property type="match status" value="1"/>
</dbReference>
<keyword evidence="9" id="KW-1185">Reference proteome</keyword>
<dbReference type="OrthoDB" id="9810331at2"/>
<dbReference type="InterPro" id="IPR056792">
    <property type="entry name" value="PRC_RimM"/>
</dbReference>
<reference evidence="8 9" key="1">
    <citation type="journal article" date="2011" name="Genome Biol. Evol.">
        <title>Comparative whole genome sequence analysis of the carcinogenic bacterial model pathogen Helicobacter felis.</title>
        <authorList>
            <person name="Arnold I.C."/>
            <person name="Zigova Z."/>
            <person name="Holden M."/>
            <person name="Lawley T.D."/>
            <person name="Rad R."/>
            <person name="Dougan G."/>
            <person name="Falkow S."/>
            <person name="Bentley S.D."/>
            <person name="Muller A."/>
        </authorList>
    </citation>
    <scope>NUCLEOTIDE SEQUENCE [LARGE SCALE GENOMIC DNA]</scope>
    <source>
        <strain evidence="9">ATCC 49179 / CCUG 28539 / NCTC 12436 / CS1</strain>
    </source>
</reference>
<comment type="similarity">
    <text evidence="5">Belongs to the RimM family.</text>
</comment>
<dbReference type="RefSeq" id="WP_013468777.1">
    <property type="nucleotide sequence ID" value="NC_014810.2"/>
</dbReference>
<dbReference type="GO" id="GO:0043022">
    <property type="term" value="F:ribosome binding"/>
    <property type="evidence" value="ECO:0007669"/>
    <property type="project" value="InterPro"/>
</dbReference>
<keyword evidence="3 5" id="KW-0698">rRNA processing</keyword>
<dbReference type="AlphaFoldDB" id="E7A8W9"/>
<dbReference type="HAMAP" id="MF_00014">
    <property type="entry name" value="Ribosome_mat_RimM"/>
    <property type="match status" value="1"/>
</dbReference>
<dbReference type="InterPro" id="IPR002676">
    <property type="entry name" value="RimM_N"/>
</dbReference>
<dbReference type="KEGG" id="hfe:HFELIS_03210"/>
<dbReference type="GO" id="GO:0005840">
    <property type="term" value="C:ribosome"/>
    <property type="evidence" value="ECO:0007669"/>
    <property type="project" value="InterPro"/>
</dbReference>
<dbReference type="Gene3D" id="2.30.30.240">
    <property type="entry name" value="PRC-barrel domain"/>
    <property type="match status" value="1"/>
</dbReference>
<dbReference type="SUPFAM" id="SSF50346">
    <property type="entry name" value="PRC-barrel domain"/>
    <property type="match status" value="1"/>
</dbReference>